<accession>A0ABQ8T6P9</accession>
<organism evidence="1 2">
    <name type="scientific">Periplaneta americana</name>
    <name type="common">American cockroach</name>
    <name type="synonym">Blatta americana</name>
    <dbReference type="NCBI Taxonomy" id="6978"/>
    <lineage>
        <taxon>Eukaryota</taxon>
        <taxon>Metazoa</taxon>
        <taxon>Ecdysozoa</taxon>
        <taxon>Arthropoda</taxon>
        <taxon>Hexapoda</taxon>
        <taxon>Insecta</taxon>
        <taxon>Pterygota</taxon>
        <taxon>Neoptera</taxon>
        <taxon>Polyneoptera</taxon>
        <taxon>Dictyoptera</taxon>
        <taxon>Blattodea</taxon>
        <taxon>Blattoidea</taxon>
        <taxon>Blattidae</taxon>
        <taxon>Blattinae</taxon>
        <taxon>Periplaneta</taxon>
    </lineage>
</organism>
<name>A0ABQ8T6P9_PERAM</name>
<protein>
    <submittedName>
        <fullName evidence="1">Uncharacterized protein</fullName>
    </submittedName>
</protein>
<dbReference type="EMBL" id="JAJSOF020000015">
    <property type="protein sequence ID" value="KAJ4442168.1"/>
    <property type="molecule type" value="Genomic_DNA"/>
</dbReference>
<evidence type="ECO:0000313" key="2">
    <source>
        <dbReference type="Proteomes" id="UP001148838"/>
    </source>
</evidence>
<comment type="caution">
    <text evidence="1">The sequence shown here is derived from an EMBL/GenBank/DDBJ whole genome shotgun (WGS) entry which is preliminary data.</text>
</comment>
<gene>
    <name evidence="1" type="ORF">ANN_12034</name>
</gene>
<proteinExistence type="predicted"/>
<keyword evidence="2" id="KW-1185">Reference proteome</keyword>
<evidence type="ECO:0000313" key="1">
    <source>
        <dbReference type="EMBL" id="KAJ4442168.1"/>
    </source>
</evidence>
<sequence>MAGLCEGGNEPSGSLKAICNFEMATACETRTKQRAVIEFLFAERETIANIHRRLQHVYGDQAVDRVLPVIGLAECQ</sequence>
<dbReference type="Proteomes" id="UP001148838">
    <property type="component" value="Unassembled WGS sequence"/>
</dbReference>
<reference evidence="1 2" key="1">
    <citation type="journal article" date="2022" name="Allergy">
        <title>Genome assembly and annotation of Periplaneta americana reveal a comprehensive cockroach allergen profile.</title>
        <authorList>
            <person name="Wang L."/>
            <person name="Xiong Q."/>
            <person name="Saelim N."/>
            <person name="Wang L."/>
            <person name="Nong W."/>
            <person name="Wan A.T."/>
            <person name="Shi M."/>
            <person name="Liu X."/>
            <person name="Cao Q."/>
            <person name="Hui J.H.L."/>
            <person name="Sookrung N."/>
            <person name="Leung T.F."/>
            <person name="Tungtrongchitr A."/>
            <person name="Tsui S.K.W."/>
        </authorList>
    </citation>
    <scope>NUCLEOTIDE SEQUENCE [LARGE SCALE GENOMIC DNA]</scope>
    <source>
        <strain evidence="1">PWHHKU_190912</strain>
    </source>
</reference>